<sequence length="280" mass="29778">MTSPSMGSNWAQISVKQMSVWMAELHNFLQSSSEPEEGHTYVMYHGTSRQAAEQIKAHGFHQSSDGMLGRGVYASRDVKKARAYPRGLPADQCVVLKLRVNVGRVMRIDYQGHPLQKTWHEHGYDTAWCPPRCGMVPSDLEEECVWDPDRVEVMDVLDARAASGVAGVSTKAVAGAITVVAVTVAAVTVGAITLGAVTAGATGAARAITARAVTMGPVARAITSRAVTSRAVTSRAVTMGAFTARAVTSRAVGAARAVTVGAVAMALNRMMFSKNFSLKW</sequence>
<evidence type="ECO:0000313" key="2">
    <source>
        <dbReference type="Proteomes" id="UP001152803"/>
    </source>
</evidence>
<dbReference type="PANTHER" id="PTHR36542:SF2">
    <property type="entry name" value="GIG2-LIKE PROTEIN DRED-RELATED"/>
    <property type="match status" value="1"/>
</dbReference>
<comment type="caution">
    <text evidence="1">The sequence shown here is derived from an EMBL/GenBank/DDBJ whole genome shotgun (WGS) entry which is preliminary data.</text>
</comment>
<accession>A0A9Q1I3V7</accession>
<dbReference type="Gene3D" id="3.90.175.10">
    <property type="entry name" value="Diphtheria Toxin, domain 1"/>
    <property type="match status" value="1"/>
</dbReference>
<dbReference type="AlphaFoldDB" id="A0A9Q1I3V7"/>
<dbReference type="Proteomes" id="UP001152803">
    <property type="component" value="Unassembled WGS sequence"/>
</dbReference>
<gene>
    <name evidence="1" type="ORF">COCON_G00040980</name>
</gene>
<proteinExistence type="predicted"/>
<dbReference type="SUPFAM" id="SSF56399">
    <property type="entry name" value="ADP-ribosylation"/>
    <property type="match status" value="1"/>
</dbReference>
<evidence type="ECO:0000313" key="1">
    <source>
        <dbReference type="EMBL" id="KAJ8281579.1"/>
    </source>
</evidence>
<dbReference type="EMBL" id="JAFJMO010000003">
    <property type="protein sequence ID" value="KAJ8281579.1"/>
    <property type="molecule type" value="Genomic_DNA"/>
</dbReference>
<dbReference type="PANTHER" id="PTHR36542">
    <property type="entry name" value="GIG2-LIKE PROTEIN DRED-RELATED"/>
    <property type="match status" value="1"/>
</dbReference>
<evidence type="ECO:0008006" key="3">
    <source>
        <dbReference type="Google" id="ProtNLM"/>
    </source>
</evidence>
<keyword evidence="2" id="KW-1185">Reference proteome</keyword>
<dbReference type="GO" id="GO:0005737">
    <property type="term" value="C:cytoplasm"/>
    <property type="evidence" value="ECO:0007669"/>
    <property type="project" value="TreeGrafter"/>
</dbReference>
<protein>
    <recommendedName>
        <fullName evidence="3">PARP catalytic domain-containing protein</fullName>
    </recommendedName>
</protein>
<organism evidence="1 2">
    <name type="scientific">Conger conger</name>
    <name type="common">Conger eel</name>
    <name type="synonym">Muraena conger</name>
    <dbReference type="NCBI Taxonomy" id="82655"/>
    <lineage>
        <taxon>Eukaryota</taxon>
        <taxon>Metazoa</taxon>
        <taxon>Chordata</taxon>
        <taxon>Craniata</taxon>
        <taxon>Vertebrata</taxon>
        <taxon>Euteleostomi</taxon>
        <taxon>Actinopterygii</taxon>
        <taxon>Neopterygii</taxon>
        <taxon>Teleostei</taxon>
        <taxon>Anguilliformes</taxon>
        <taxon>Congridae</taxon>
        <taxon>Conger</taxon>
    </lineage>
</organism>
<reference evidence="1" key="1">
    <citation type="journal article" date="2023" name="Science">
        <title>Genome structures resolve the early diversification of teleost fishes.</title>
        <authorList>
            <person name="Parey E."/>
            <person name="Louis A."/>
            <person name="Montfort J."/>
            <person name="Bouchez O."/>
            <person name="Roques C."/>
            <person name="Iampietro C."/>
            <person name="Lluch J."/>
            <person name="Castinel A."/>
            <person name="Donnadieu C."/>
            <person name="Desvignes T."/>
            <person name="Floi Bucao C."/>
            <person name="Jouanno E."/>
            <person name="Wen M."/>
            <person name="Mejri S."/>
            <person name="Dirks R."/>
            <person name="Jansen H."/>
            <person name="Henkel C."/>
            <person name="Chen W.J."/>
            <person name="Zahm M."/>
            <person name="Cabau C."/>
            <person name="Klopp C."/>
            <person name="Thompson A.W."/>
            <person name="Robinson-Rechavi M."/>
            <person name="Braasch I."/>
            <person name="Lecointre G."/>
            <person name="Bobe J."/>
            <person name="Postlethwait J.H."/>
            <person name="Berthelot C."/>
            <person name="Roest Crollius H."/>
            <person name="Guiguen Y."/>
        </authorList>
    </citation>
    <scope>NUCLEOTIDE SEQUENCE</scope>
    <source>
        <strain evidence="1">Concon-B</strain>
    </source>
</reference>
<dbReference type="OrthoDB" id="425894at2759"/>
<name>A0A9Q1I3V7_CONCO</name>